<reference evidence="3" key="1">
    <citation type="journal article" date="2019" name="Int. J. Syst. Evol. Microbiol.">
        <title>The Global Catalogue of Microorganisms (GCM) 10K type strain sequencing project: providing services to taxonomists for standard genome sequencing and annotation.</title>
        <authorList>
            <consortium name="The Broad Institute Genomics Platform"/>
            <consortium name="The Broad Institute Genome Sequencing Center for Infectious Disease"/>
            <person name="Wu L."/>
            <person name="Ma J."/>
        </authorList>
    </citation>
    <scope>NUCLEOTIDE SEQUENCE [LARGE SCALE GENOMIC DNA]</scope>
    <source>
        <strain evidence="3">CECT 8010</strain>
    </source>
</reference>
<accession>A0ABV8Q194</accession>
<dbReference type="Gene3D" id="2.60.40.10">
    <property type="entry name" value="Immunoglobulins"/>
    <property type="match status" value="5"/>
</dbReference>
<evidence type="ECO:0000259" key="1">
    <source>
        <dbReference type="PROSITE" id="PS50093"/>
    </source>
</evidence>
<gene>
    <name evidence="2" type="ORF">ACFOW1_16910</name>
</gene>
<dbReference type="RefSeq" id="WP_379015931.1">
    <property type="nucleotide sequence ID" value="NZ_JBHSDC010000032.1"/>
</dbReference>
<feature type="non-terminal residue" evidence="2">
    <location>
        <position position="756"/>
    </location>
</feature>
<proteinExistence type="predicted"/>
<evidence type="ECO:0000313" key="2">
    <source>
        <dbReference type="EMBL" id="MFC4233584.1"/>
    </source>
</evidence>
<dbReference type="PROSITE" id="PS50093">
    <property type="entry name" value="PKD"/>
    <property type="match status" value="3"/>
</dbReference>
<dbReference type="InterPro" id="IPR000601">
    <property type="entry name" value="PKD_dom"/>
</dbReference>
<keyword evidence="3" id="KW-1185">Reference proteome</keyword>
<dbReference type="InterPro" id="IPR022409">
    <property type="entry name" value="PKD/Chitinase_dom"/>
</dbReference>
<feature type="domain" description="PKD" evidence="1">
    <location>
        <begin position="353"/>
        <end position="425"/>
    </location>
</feature>
<dbReference type="InterPro" id="IPR013783">
    <property type="entry name" value="Ig-like_fold"/>
</dbReference>
<dbReference type="Pfam" id="PF18911">
    <property type="entry name" value="PKD_4"/>
    <property type="match status" value="4"/>
</dbReference>
<dbReference type="NCBIfam" id="TIGR04131">
    <property type="entry name" value="Bac_Flav_CTERM"/>
    <property type="match status" value="1"/>
</dbReference>
<feature type="domain" description="PKD" evidence="1">
    <location>
        <begin position="1"/>
        <end position="68"/>
    </location>
</feature>
<dbReference type="EMBL" id="JBHSDC010000032">
    <property type="protein sequence ID" value="MFC4233584.1"/>
    <property type="molecule type" value="Genomic_DNA"/>
</dbReference>
<dbReference type="SMART" id="SM00089">
    <property type="entry name" value="PKD"/>
    <property type="match status" value="5"/>
</dbReference>
<dbReference type="SUPFAM" id="SSF49299">
    <property type="entry name" value="PKD domain"/>
    <property type="match status" value="4"/>
</dbReference>
<dbReference type="InterPro" id="IPR035986">
    <property type="entry name" value="PKD_dom_sf"/>
</dbReference>
<feature type="non-terminal residue" evidence="2">
    <location>
        <position position="1"/>
    </location>
</feature>
<feature type="domain" description="PKD" evidence="1">
    <location>
        <begin position="533"/>
        <end position="614"/>
    </location>
</feature>
<comment type="caution">
    <text evidence="2">The sequence shown here is derived from an EMBL/GenBank/DDBJ whole genome shotgun (WGS) entry which is preliminary data.</text>
</comment>
<dbReference type="InterPro" id="IPR026341">
    <property type="entry name" value="T9SS_type_B"/>
</dbReference>
<dbReference type="CDD" id="cd00146">
    <property type="entry name" value="PKD"/>
    <property type="match status" value="3"/>
</dbReference>
<sequence length="756" mass="81129">VTFTDTSKIATGAISRWHWLFGDGTVIDTTNSNAFTHSYATYGNYTVKLMTASDKGCKSDTVKQTVTINPLPQIGFVVPEICLADAAAQFTDTSKIADGTQASFSYSWNLNVTGITPVPTPFTSLSIKNPSAKYHKSDNYQVAETVTSNKGCAVTLQQLFTVNGSIPVPGFAVQNAGKLCANDSVAILDTSYIDFGNITKVEIVWDNVNHPTVIDLDDNPTSGHNKLGKLYKHLYPNFYNPQAPKTIQIKFTAYSGTICVNSITRNITLNPSPRVQFTILPGICKDTIPRQITQATETTGIAGSFAYTGTGVSNTGIFTPSSTPAGTYNIQYKYTSTIGCADSATQPITVWPSPVAKWGVSSPSCERNNISFTDSSVANYSKIQTWQWVYGDGNSANKTTGTTFSYSYAAAGTYNASLRVITDSGCRSQINTQTIKVNYLPKVSFTQPTICLPDGNGTFTSTSTITDGSQNLFGYSWNFGDPNNATGSTSQSASHQYSTLAPAGGYPVKLIITTKDGCVDSLTQAYSDVNPQPTAAFAATPTAVCVKDNISFTDKSDGKTSAVKAWYWDLGQGQSSSIQNPSRQFNDSGSYQIRLWVDNAQGCRSDTATQSVTINPYPILTLGPNLVVLEGGTVAIKPQKVYGNNLSYLWTAIAPVGSPTYLSSDTAAVPMCTPIASVDSITYKLQLTGIGGCAVSDQITVVVLHTPVIPNTFTPNGDGNHDRWVIKSLESYPGATIEIYNRYGQLVYKTTGYDPN</sequence>
<name>A0ABV8Q194_9BACT</name>
<dbReference type="Proteomes" id="UP001595906">
    <property type="component" value="Unassembled WGS sequence"/>
</dbReference>
<protein>
    <submittedName>
        <fullName evidence="2">PKD domain-containing protein</fullName>
    </submittedName>
</protein>
<organism evidence="2 3">
    <name type="scientific">Parasediminibacterium paludis</name>
    <dbReference type="NCBI Taxonomy" id="908966"/>
    <lineage>
        <taxon>Bacteria</taxon>
        <taxon>Pseudomonadati</taxon>
        <taxon>Bacteroidota</taxon>
        <taxon>Chitinophagia</taxon>
        <taxon>Chitinophagales</taxon>
        <taxon>Chitinophagaceae</taxon>
        <taxon>Parasediminibacterium</taxon>
    </lineage>
</organism>
<dbReference type="Pfam" id="PF13585">
    <property type="entry name" value="CHU_C"/>
    <property type="match status" value="1"/>
</dbReference>
<evidence type="ECO:0000313" key="3">
    <source>
        <dbReference type="Proteomes" id="UP001595906"/>
    </source>
</evidence>